<evidence type="ECO:0000256" key="2">
    <source>
        <dbReference type="ARBA" id="ARBA00005267"/>
    </source>
</evidence>
<evidence type="ECO:0000313" key="9">
    <source>
        <dbReference type="EMBL" id="MDT0584193.1"/>
    </source>
</evidence>
<dbReference type="AlphaFoldDB" id="A0AAW8R453"/>
<protein>
    <recommendedName>
        <fullName evidence="7">Flavodoxin</fullName>
    </recommendedName>
</protein>
<evidence type="ECO:0000313" key="10">
    <source>
        <dbReference type="Proteomes" id="UP001249020"/>
    </source>
</evidence>
<keyword evidence="6 7" id="KW-0249">Electron transport</keyword>
<dbReference type="PROSITE" id="PS50902">
    <property type="entry name" value="FLAVODOXIN_LIKE"/>
    <property type="match status" value="1"/>
</dbReference>
<sequence length="184" mass="21129">MTALQVAIFYGSTTCYTEMASEKIQTELSRLFNEKNVDAEVEIFDIKEHALNKSTTYDLVIYGISTWDFGELQEDWESTWDDIKTLQLSGKAVALFGLGDQLGYADWFQDALGMLHDELIVLDADIMGYWPNQGYEFTASKALTEDQSFFVGLSLDDENQFDQSDARIAQWCEQLLDEWEHESR</sequence>
<dbReference type="PANTHER" id="PTHR42809:SF3">
    <property type="entry name" value="FLAVODOXIN 2"/>
    <property type="match status" value="1"/>
</dbReference>
<dbReference type="RefSeq" id="WP_311362966.1">
    <property type="nucleotide sequence ID" value="NZ_JAVRIE010000008.1"/>
</dbReference>
<dbReference type="SUPFAM" id="SSF52218">
    <property type="entry name" value="Flavoproteins"/>
    <property type="match status" value="1"/>
</dbReference>
<evidence type="ECO:0000259" key="8">
    <source>
        <dbReference type="PROSITE" id="PS50902"/>
    </source>
</evidence>
<dbReference type="Gene3D" id="3.40.50.360">
    <property type="match status" value="1"/>
</dbReference>
<dbReference type="NCBIfam" id="TIGR01752">
    <property type="entry name" value="flav_long"/>
    <property type="match status" value="1"/>
</dbReference>
<evidence type="ECO:0000256" key="4">
    <source>
        <dbReference type="ARBA" id="ARBA00022630"/>
    </source>
</evidence>
<comment type="caution">
    <text evidence="9">The sequence shown here is derived from an EMBL/GenBank/DDBJ whole genome shotgun (WGS) entry which is preliminary data.</text>
</comment>
<dbReference type="GO" id="GO:0010181">
    <property type="term" value="F:FMN binding"/>
    <property type="evidence" value="ECO:0007669"/>
    <property type="project" value="UniProtKB-UniRule"/>
</dbReference>
<keyword evidence="4 7" id="KW-0285">Flavoprotein</keyword>
<comment type="cofactor">
    <cofactor evidence="1 7">
        <name>FMN</name>
        <dbReference type="ChEBI" id="CHEBI:58210"/>
    </cofactor>
</comment>
<accession>A0AAW8R453</accession>
<comment type="similarity">
    <text evidence="2 7">Belongs to the flavodoxin family.</text>
</comment>
<dbReference type="InterPro" id="IPR029039">
    <property type="entry name" value="Flavoprotein-like_sf"/>
</dbReference>
<comment type="function">
    <text evidence="7">Low-potential electron donor to a number of redox enzymes.</text>
</comment>
<gene>
    <name evidence="9" type="primary">fldB</name>
    <name evidence="9" type="ORF">RM544_16720</name>
</gene>
<dbReference type="Proteomes" id="UP001249020">
    <property type="component" value="Unassembled WGS sequence"/>
</dbReference>
<feature type="domain" description="Flavodoxin-like" evidence="8">
    <location>
        <begin position="6"/>
        <end position="176"/>
    </location>
</feature>
<keyword evidence="3 7" id="KW-0813">Transport</keyword>
<dbReference type="EMBL" id="JAVRIE010000008">
    <property type="protein sequence ID" value="MDT0584193.1"/>
    <property type="molecule type" value="Genomic_DNA"/>
</dbReference>
<evidence type="ECO:0000256" key="6">
    <source>
        <dbReference type="ARBA" id="ARBA00022982"/>
    </source>
</evidence>
<dbReference type="NCBIfam" id="NF009023">
    <property type="entry name" value="PRK12359.1"/>
    <property type="match status" value="1"/>
</dbReference>
<proteinExistence type="inferred from homology"/>
<keyword evidence="5 7" id="KW-0288">FMN</keyword>
<organism evidence="9 10">
    <name type="scientific">Brumicola blandensis</name>
    <dbReference type="NCBI Taxonomy" id="3075611"/>
    <lineage>
        <taxon>Bacteria</taxon>
        <taxon>Pseudomonadati</taxon>
        <taxon>Pseudomonadota</taxon>
        <taxon>Gammaproteobacteria</taxon>
        <taxon>Alteromonadales</taxon>
        <taxon>Alteromonadaceae</taxon>
        <taxon>Brumicola</taxon>
    </lineage>
</organism>
<name>A0AAW8R453_9ALTE</name>
<dbReference type="PANTHER" id="PTHR42809">
    <property type="entry name" value="FLAVODOXIN 2"/>
    <property type="match status" value="1"/>
</dbReference>
<dbReference type="InterPro" id="IPR050619">
    <property type="entry name" value="Flavodoxin"/>
</dbReference>
<evidence type="ECO:0000256" key="3">
    <source>
        <dbReference type="ARBA" id="ARBA00022448"/>
    </source>
</evidence>
<dbReference type="InterPro" id="IPR010086">
    <property type="entry name" value="Flavodoxin_lc"/>
</dbReference>
<evidence type="ECO:0000256" key="5">
    <source>
        <dbReference type="ARBA" id="ARBA00022643"/>
    </source>
</evidence>
<dbReference type="InterPro" id="IPR008254">
    <property type="entry name" value="Flavodoxin/NO_synth"/>
</dbReference>
<dbReference type="PIRSF" id="PIRSF038996">
    <property type="entry name" value="FldA"/>
    <property type="match status" value="1"/>
</dbReference>
<reference evidence="9 10" key="1">
    <citation type="submission" date="2023-09" db="EMBL/GenBank/DDBJ databases">
        <authorList>
            <person name="Rey-Velasco X."/>
        </authorList>
    </citation>
    <scope>NUCLEOTIDE SEQUENCE [LARGE SCALE GENOMIC DNA]</scope>
    <source>
        <strain evidence="9 10">W409</strain>
    </source>
</reference>
<keyword evidence="10" id="KW-1185">Reference proteome</keyword>
<dbReference type="GO" id="GO:0009055">
    <property type="term" value="F:electron transfer activity"/>
    <property type="evidence" value="ECO:0007669"/>
    <property type="project" value="UniProtKB-UniRule"/>
</dbReference>
<dbReference type="Pfam" id="PF00258">
    <property type="entry name" value="Flavodoxin_1"/>
    <property type="match status" value="1"/>
</dbReference>
<evidence type="ECO:0000256" key="7">
    <source>
        <dbReference type="PIRNR" id="PIRNR038996"/>
    </source>
</evidence>
<evidence type="ECO:0000256" key="1">
    <source>
        <dbReference type="ARBA" id="ARBA00001917"/>
    </source>
</evidence>